<evidence type="ECO:0000259" key="2">
    <source>
        <dbReference type="PROSITE" id="PS50887"/>
    </source>
</evidence>
<dbReference type="SUPFAM" id="SSF55073">
    <property type="entry name" value="Nucleotide cyclase"/>
    <property type="match status" value="1"/>
</dbReference>
<sequence>MTDMPEMGGMLSNDELVPFFTFEDIDHALENGEFCCYLQPKCNAETGTIVGAEALVRWNHPKYGVIPPGWFVPVLERAGRICHVDVFVWRFVAEMLGRWEHEGRNLVPVSVNVSMMDINQMDVAGVIGGLLNEYNIDARLLQVEITESAVAKNLPVVKDTIRKLHARGIVVLMDDFGSAYSSLNMLKDINVDVIKLDTKFIELSDENAGKGMKIIQSMIVMAKKLHLMIIAEGAQTKEQVDWLKAIGCGYIQGYYFYPPLPVKRMETLLAERADGRHYWDMSCDYLHRDHVTVNGRVLLGASALAADAFEILADGLAEISRLNVATGEYRAIKRDGVIPDPEVDEFGAYMRAVATNRVVHPDDAGRFFDDLNLPSLRERLYRQETMLGIYRSEVLAKTGVVTFAVIPTHACSPSNPWAVVLVGQNLPIGLLACGDADNYRRDSLTGLLNRNAYDDDLEYIQATHDQPLTVVYVDMIGLHEINNHLGHAKGDSALCELADAMRACFDDDRIYRVGGDEFVIVSCNHTVSQSMRRMARMRRDFLEGDWDISVGMAESDDGGDLPDLINQAEIRMREDKKQYYVNGGGKRQLRMLNNRLENILVRNDDMKMLLEYLNVRYPVSFIVNLNTDTQRSIMVPDFFQRMLDGHGGSFREALREFCDVRIAPEYQEGLLRLLDYDVVRSRLKSEGAVQCGYVKNDGERFMLTILADNRSTDKTMWVFERKDLPYGRAGYSMDDGTPPLPILRMAEIIKTYKRI</sequence>
<dbReference type="PANTHER" id="PTHR33121">
    <property type="entry name" value="CYCLIC DI-GMP PHOSPHODIESTERASE PDEF"/>
    <property type="match status" value="1"/>
</dbReference>
<dbReference type="InterPro" id="IPR029787">
    <property type="entry name" value="Nucleotide_cyclase"/>
</dbReference>
<dbReference type="PATRIC" id="fig|1365964.3.peg.12"/>
<protein>
    <submittedName>
        <fullName evidence="3">Diguanylate cyclase</fullName>
    </submittedName>
</protein>
<dbReference type="GO" id="GO:0071111">
    <property type="term" value="F:cyclic-guanylate-specific phosphodiesterase activity"/>
    <property type="evidence" value="ECO:0007669"/>
    <property type="project" value="InterPro"/>
</dbReference>
<dbReference type="InterPro" id="IPR043128">
    <property type="entry name" value="Rev_trsase/Diguanyl_cyclase"/>
</dbReference>
<reference evidence="3 4" key="1">
    <citation type="journal article" date="2015" name="Int J Genomics">
        <title>Comparative Genomics Revealed Genetic Diversity and Species/Strain-Level Differences in Carbohydrate Metabolism of Three Probiotic Bifidobacterial Species.</title>
        <authorList>
            <person name="Odamaki T."/>
            <person name="Horigome A."/>
            <person name="Sugahara H."/>
            <person name="Hashikura N."/>
            <person name="Minami J."/>
            <person name="Xiao J.Z."/>
            <person name="Abe F."/>
        </authorList>
    </citation>
    <scope>NUCLEOTIDE SEQUENCE [LARGE SCALE GENOMIC DNA]</scope>
    <source>
        <strain evidence="3 4">MCC 1114</strain>
    </source>
</reference>
<evidence type="ECO:0000313" key="4">
    <source>
        <dbReference type="Proteomes" id="UP000036802"/>
    </source>
</evidence>
<dbReference type="Proteomes" id="UP000036802">
    <property type="component" value="Unassembled WGS sequence"/>
</dbReference>
<evidence type="ECO:0000259" key="1">
    <source>
        <dbReference type="PROSITE" id="PS50883"/>
    </source>
</evidence>
<dbReference type="CDD" id="cd01949">
    <property type="entry name" value="GGDEF"/>
    <property type="match status" value="1"/>
</dbReference>
<dbReference type="InterPro" id="IPR000160">
    <property type="entry name" value="GGDEF_dom"/>
</dbReference>
<dbReference type="InterPro" id="IPR035919">
    <property type="entry name" value="EAL_sf"/>
</dbReference>
<dbReference type="Gene3D" id="3.20.20.450">
    <property type="entry name" value="EAL domain"/>
    <property type="match status" value="1"/>
</dbReference>
<evidence type="ECO:0000313" key="3">
    <source>
        <dbReference type="EMBL" id="KOA66987.1"/>
    </source>
</evidence>
<dbReference type="SUPFAM" id="SSF141868">
    <property type="entry name" value="EAL domain-like"/>
    <property type="match status" value="1"/>
</dbReference>
<dbReference type="PROSITE" id="PS50887">
    <property type="entry name" value="GGDEF"/>
    <property type="match status" value="1"/>
</dbReference>
<name>A0A0L7D4W8_BIFBR</name>
<gene>
    <name evidence="3" type="ORF">BBM1114_00060</name>
</gene>
<dbReference type="PANTHER" id="PTHR33121:SF70">
    <property type="entry name" value="SIGNALING PROTEIN YKOW"/>
    <property type="match status" value="1"/>
</dbReference>
<feature type="domain" description="EAL" evidence="1">
    <location>
        <begin position="18"/>
        <end position="273"/>
    </location>
</feature>
<dbReference type="Gene3D" id="3.30.70.270">
    <property type="match status" value="1"/>
</dbReference>
<feature type="domain" description="GGDEF" evidence="2">
    <location>
        <begin position="466"/>
        <end position="594"/>
    </location>
</feature>
<dbReference type="Pfam" id="PF00563">
    <property type="entry name" value="EAL"/>
    <property type="match status" value="1"/>
</dbReference>
<dbReference type="SMART" id="SM00267">
    <property type="entry name" value="GGDEF"/>
    <property type="match status" value="1"/>
</dbReference>
<comment type="caution">
    <text evidence="3">The sequence shown here is derived from an EMBL/GenBank/DDBJ whole genome shotgun (WGS) entry which is preliminary data.</text>
</comment>
<accession>A0A0L7D4W8</accession>
<proteinExistence type="predicted"/>
<dbReference type="AlphaFoldDB" id="A0A0L7D4W8"/>
<dbReference type="SMART" id="SM00052">
    <property type="entry name" value="EAL"/>
    <property type="match status" value="1"/>
</dbReference>
<dbReference type="PROSITE" id="PS50883">
    <property type="entry name" value="EAL"/>
    <property type="match status" value="1"/>
</dbReference>
<organism evidence="3 4">
    <name type="scientific">Bifidobacterium breve MCC 1114</name>
    <dbReference type="NCBI Taxonomy" id="1365964"/>
    <lineage>
        <taxon>Bacteria</taxon>
        <taxon>Bacillati</taxon>
        <taxon>Actinomycetota</taxon>
        <taxon>Actinomycetes</taxon>
        <taxon>Bifidobacteriales</taxon>
        <taxon>Bifidobacteriaceae</taxon>
        <taxon>Bifidobacterium</taxon>
    </lineage>
</organism>
<dbReference type="CDD" id="cd01948">
    <property type="entry name" value="EAL"/>
    <property type="match status" value="1"/>
</dbReference>
<dbReference type="EMBL" id="AVQC01000001">
    <property type="protein sequence ID" value="KOA66987.1"/>
    <property type="molecule type" value="Genomic_DNA"/>
</dbReference>
<dbReference type="InterPro" id="IPR050706">
    <property type="entry name" value="Cyclic-di-GMP_PDE-like"/>
</dbReference>
<dbReference type="InterPro" id="IPR001633">
    <property type="entry name" value="EAL_dom"/>
</dbReference>
<dbReference type="Pfam" id="PF00990">
    <property type="entry name" value="GGDEF"/>
    <property type="match status" value="1"/>
</dbReference>
<dbReference type="NCBIfam" id="TIGR00254">
    <property type="entry name" value="GGDEF"/>
    <property type="match status" value="1"/>
</dbReference>